<dbReference type="GO" id="GO:0005886">
    <property type="term" value="C:plasma membrane"/>
    <property type="evidence" value="ECO:0007669"/>
    <property type="project" value="UniProtKB-SubCell"/>
</dbReference>
<evidence type="ECO:0000256" key="3">
    <source>
        <dbReference type="ARBA" id="ARBA00022692"/>
    </source>
</evidence>
<dbReference type="eggNOG" id="COG0730">
    <property type="taxonomic scope" value="Bacteria"/>
</dbReference>
<keyword evidence="3 6" id="KW-0812">Transmembrane</keyword>
<comment type="subcellular location">
    <subcellularLocation>
        <location evidence="6">Cell membrane</location>
        <topology evidence="6">Multi-pass membrane protein</topology>
    </subcellularLocation>
    <subcellularLocation>
        <location evidence="1">Membrane</location>
        <topology evidence="1">Multi-pass membrane protein</topology>
    </subcellularLocation>
</comment>
<feature type="transmembrane region" description="Helical" evidence="6">
    <location>
        <begin position="99"/>
        <end position="117"/>
    </location>
</feature>
<evidence type="ECO:0000256" key="6">
    <source>
        <dbReference type="RuleBase" id="RU363041"/>
    </source>
</evidence>
<organism evidence="7 8">
    <name type="scientific">Methylomicrobium album BG8</name>
    <dbReference type="NCBI Taxonomy" id="686340"/>
    <lineage>
        <taxon>Bacteria</taxon>
        <taxon>Pseudomonadati</taxon>
        <taxon>Pseudomonadota</taxon>
        <taxon>Gammaproteobacteria</taxon>
        <taxon>Methylococcales</taxon>
        <taxon>Methylococcaceae</taxon>
        <taxon>Methylomicrobium</taxon>
    </lineage>
</organism>
<evidence type="ECO:0000313" key="8">
    <source>
        <dbReference type="Proteomes" id="UP000005090"/>
    </source>
</evidence>
<dbReference type="PANTHER" id="PTHR43483">
    <property type="entry name" value="MEMBRANE TRANSPORTER PROTEIN HI_0806-RELATED"/>
    <property type="match status" value="1"/>
</dbReference>
<dbReference type="HOGENOM" id="CLU_045498_6_0_6"/>
<proteinExistence type="inferred from homology"/>
<evidence type="ECO:0000256" key="1">
    <source>
        <dbReference type="ARBA" id="ARBA00004141"/>
    </source>
</evidence>
<name>H8GQN5_METAL</name>
<evidence type="ECO:0000256" key="4">
    <source>
        <dbReference type="ARBA" id="ARBA00022989"/>
    </source>
</evidence>
<dbReference type="EMBL" id="CM001475">
    <property type="protein sequence ID" value="EIC31020.1"/>
    <property type="molecule type" value="Genomic_DNA"/>
</dbReference>
<feature type="transmembrane region" description="Helical" evidence="6">
    <location>
        <begin position="74"/>
        <end position="92"/>
    </location>
</feature>
<keyword evidence="5 6" id="KW-0472">Membrane</keyword>
<dbReference type="Proteomes" id="UP000005090">
    <property type="component" value="Chromosome"/>
</dbReference>
<feature type="transmembrane region" description="Helical" evidence="6">
    <location>
        <begin position="172"/>
        <end position="193"/>
    </location>
</feature>
<evidence type="ECO:0000256" key="2">
    <source>
        <dbReference type="ARBA" id="ARBA00009142"/>
    </source>
</evidence>
<dbReference type="RefSeq" id="WP_005374054.1">
    <property type="nucleotide sequence ID" value="NZ_CM001475.1"/>
</dbReference>
<evidence type="ECO:0000256" key="5">
    <source>
        <dbReference type="ARBA" id="ARBA00023136"/>
    </source>
</evidence>
<reference evidence="7 8" key="1">
    <citation type="journal article" date="2013" name="Genome Announc.">
        <title>Genome Sequence of the Obligate Gammaproteobacterial Methanotroph Methylomicrobium album Strain BG8.</title>
        <authorList>
            <person name="Kits K.D."/>
            <person name="Kalyuzhnaya M.G."/>
            <person name="Klotz M.G."/>
            <person name="Jetten M.S."/>
            <person name="Op den Camp H.J."/>
            <person name="Vuilleumier S."/>
            <person name="Bringel F."/>
            <person name="Dispirito A.A."/>
            <person name="Murrell J.C."/>
            <person name="Bruce D."/>
            <person name="Cheng J.F."/>
            <person name="Copeland A."/>
            <person name="Goodwin L."/>
            <person name="Hauser L."/>
            <person name="Lajus A."/>
            <person name="Land M.L."/>
            <person name="Lapidus A."/>
            <person name="Lucas S."/>
            <person name="Medigue C."/>
            <person name="Pitluck S."/>
            <person name="Woyke T."/>
            <person name="Zeytun A."/>
            <person name="Stein L.Y."/>
        </authorList>
    </citation>
    <scope>NUCLEOTIDE SEQUENCE [LARGE SCALE GENOMIC DNA]</scope>
    <source>
        <strain evidence="7 8">BG8</strain>
    </source>
</reference>
<keyword evidence="8" id="KW-1185">Reference proteome</keyword>
<dbReference type="Pfam" id="PF01925">
    <property type="entry name" value="TauE"/>
    <property type="match status" value="1"/>
</dbReference>
<protein>
    <recommendedName>
        <fullName evidence="6">Probable membrane transporter protein</fullName>
    </recommendedName>
</protein>
<keyword evidence="4 6" id="KW-1133">Transmembrane helix</keyword>
<dbReference type="PANTHER" id="PTHR43483:SF3">
    <property type="entry name" value="MEMBRANE TRANSPORTER PROTEIN HI_0806-RELATED"/>
    <property type="match status" value="1"/>
</dbReference>
<sequence>MLLGAVAGLFAGLFGIGGGLIMVPVLAMLFAAQGFAPGQVMIMSVATSLATIILTSIASVIAHHRLGAVIWDKVWRLVPGIMVGAVLGTVIADRISGEVLRIVFVIYLLYVALQLALQRKPNVGGKPSSRLQDHAMALLTGSLSAIIGIGGGSLTVPYLVHFRIPIRNAVAVSSACGLPIAIAGTAGYILLGFKAPLLPEWSLGYIYLPAFAGIVLTSVLTAPIGAKLAGIVPAQKLKRYFALLLLIMAAKMIWL</sequence>
<dbReference type="STRING" id="686340.Metal_3357"/>
<dbReference type="AlphaFoldDB" id="H8GQN5"/>
<comment type="similarity">
    <text evidence="2 6">Belongs to the 4-toluene sulfonate uptake permease (TSUP) (TC 2.A.102) family.</text>
</comment>
<feature type="transmembrane region" description="Helical" evidence="6">
    <location>
        <begin position="6"/>
        <end position="30"/>
    </location>
</feature>
<gene>
    <name evidence="7" type="ORF">Metal_3357</name>
</gene>
<dbReference type="InterPro" id="IPR002781">
    <property type="entry name" value="TM_pro_TauE-like"/>
</dbReference>
<feature type="transmembrane region" description="Helical" evidence="6">
    <location>
        <begin position="42"/>
        <end position="62"/>
    </location>
</feature>
<feature type="transmembrane region" description="Helical" evidence="6">
    <location>
        <begin position="137"/>
        <end position="160"/>
    </location>
</feature>
<feature type="transmembrane region" description="Helical" evidence="6">
    <location>
        <begin position="237"/>
        <end position="254"/>
    </location>
</feature>
<accession>H8GQN5</accession>
<evidence type="ECO:0000313" key="7">
    <source>
        <dbReference type="EMBL" id="EIC31020.1"/>
    </source>
</evidence>
<keyword evidence="6" id="KW-1003">Cell membrane</keyword>
<feature type="transmembrane region" description="Helical" evidence="6">
    <location>
        <begin position="205"/>
        <end position="225"/>
    </location>
</feature>